<keyword evidence="9" id="KW-1185">Reference proteome</keyword>
<name>A0A8H4UQJ4_9HYPO</name>
<dbReference type="InterPro" id="IPR000182">
    <property type="entry name" value="GNAT_dom"/>
</dbReference>
<evidence type="ECO:0000256" key="1">
    <source>
        <dbReference type="ARBA" id="ARBA00004141"/>
    </source>
</evidence>
<dbReference type="Gene3D" id="3.40.630.30">
    <property type="match status" value="1"/>
</dbReference>
<evidence type="ECO:0000256" key="2">
    <source>
        <dbReference type="ARBA" id="ARBA00022692"/>
    </source>
</evidence>
<feature type="domain" description="N-acetyltransferase" evidence="7">
    <location>
        <begin position="33"/>
        <end position="191"/>
    </location>
</feature>
<feature type="transmembrane region" description="Helical" evidence="6">
    <location>
        <begin position="370"/>
        <end position="388"/>
    </location>
</feature>
<protein>
    <recommendedName>
        <fullName evidence="7">N-acetyltransferase domain-containing protein</fullName>
    </recommendedName>
</protein>
<organism evidence="8 9">
    <name type="scientific">Fusarium zealandicum</name>
    <dbReference type="NCBI Taxonomy" id="1053134"/>
    <lineage>
        <taxon>Eukaryota</taxon>
        <taxon>Fungi</taxon>
        <taxon>Dikarya</taxon>
        <taxon>Ascomycota</taxon>
        <taxon>Pezizomycotina</taxon>
        <taxon>Sordariomycetes</taxon>
        <taxon>Hypocreomycetidae</taxon>
        <taxon>Hypocreales</taxon>
        <taxon>Nectriaceae</taxon>
        <taxon>Fusarium</taxon>
        <taxon>Fusarium staphyleae species complex</taxon>
    </lineage>
</organism>
<proteinExistence type="inferred from homology"/>
<reference evidence="8" key="1">
    <citation type="journal article" date="2020" name="BMC Genomics">
        <title>Correction to: Identification and distribution of gene clusters required for synthesis of sphingolipid metabolism inhibitors in diverse species of the filamentous fungus Fusarium.</title>
        <authorList>
            <person name="Kim H.S."/>
            <person name="Lohmar J.M."/>
            <person name="Busman M."/>
            <person name="Brown D.W."/>
            <person name="Naumann T.A."/>
            <person name="Divon H.H."/>
            <person name="Lysoe E."/>
            <person name="Uhlig S."/>
            <person name="Proctor R.H."/>
        </authorList>
    </citation>
    <scope>NUCLEOTIDE SEQUENCE</scope>
    <source>
        <strain evidence="8">NRRL 22465</strain>
    </source>
</reference>
<evidence type="ECO:0000313" key="9">
    <source>
        <dbReference type="Proteomes" id="UP000635477"/>
    </source>
</evidence>
<feature type="transmembrane region" description="Helical" evidence="6">
    <location>
        <begin position="240"/>
        <end position="269"/>
    </location>
</feature>
<dbReference type="Pfam" id="PF13302">
    <property type="entry name" value="Acetyltransf_3"/>
    <property type="match status" value="1"/>
</dbReference>
<keyword evidence="4 6" id="KW-0472">Membrane</keyword>
<dbReference type="InterPro" id="IPR013901">
    <property type="entry name" value="Anthrone_oxy"/>
</dbReference>
<dbReference type="OrthoDB" id="4072826at2759"/>
<dbReference type="PANTHER" id="PTHR35042:SF1">
    <property type="entry name" value="DUF1772-DOMAIN-CONTAINING PROTEIN"/>
    <property type="match status" value="1"/>
</dbReference>
<comment type="caution">
    <text evidence="8">The sequence shown here is derived from an EMBL/GenBank/DDBJ whole genome shotgun (WGS) entry which is preliminary data.</text>
</comment>
<sequence length="391" mass="42616">MEPAPIEWVTVKTTLPKQPLPSNNQRQPWRTERLMMRPMRENDLGALNTLRSQAEVMMWSVQGRPDENIDETKTSLALRLPPQDIERYDWGICLAETGDMIGLGGIGMMKGDQGWPVAGYMFLKEHWGRGYATEFLKGFLPVWWALPREEVILEVDKNTVFGDGEVQDECVSAITVGDNKASQNVMRKSGLELASVFDEADLRGETEVVTLYAFVAHSYFHNKTIPSIPHFTMQLPLPSLLATATGITGSAWASGAIAGLSLVGIPAALSAPSDSAIVWASIYNHGVSIMPRLAGTTAIAYLYAAYDAYRHDRSWKGFVAGALLTVAIVPYTVVFMSGTNDLLHAAAQGTLGASQNEVAKLIGRWGALNLARSLFPLIGTVAGFLGLFQTV</sequence>
<dbReference type="InterPro" id="IPR016181">
    <property type="entry name" value="Acyl_CoA_acyltransferase"/>
</dbReference>
<keyword evidence="3 6" id="KW-1133">Transmembrane helix</keyword>
<comment type="similarity">
    <text evidence="5">Belongs to the anthrone oxygenase family.</text>
</comment>
<dbReference type="GO" id="GO:0016747">
    <property type="term" value="F:acyltransferase activity, transferring groups other than amino-acyl groups"/>
    <property type="evidence" value="ECO:0007669"/>
    <property type="project" value="InterPro"/>
</dbReference>
<dbReference type="AlphaFoldDB" id="A0A8H4UQJ4"/>
<feature type="transmembrane region" description="Helical" evidence="6">
    <location>
        <begin position="318"/>
        <end position="336"/>
    </location>
</feature>
<dbReference type="SUPFAM" id="SSF55729">
    <property type="entry name" value="Acyl-CoA N-acyltransferases (Nat)"/>
    <property type="match status" value="1"/>
</dbReference>
<evidence type="ECO:0000256" key="6">
    <source>
        <dbReference type="SAM" id="Phobius"/>
    </source>
</evidence>
<gene>
    <name evidence="8" type="ORF">FZEAL_2922</name>
</gene>
<comment type="subcellular location">
    <subcellularLocation>
        <location evidence="1">Membrane</location>
        <topology evidence="1">Multi-pass membrane protein</topology>
    </subcellularLocation>
</comment>
<keyword evidence="2 6" id="KW-0812">Transmembrane</keyword>
<dbReference type="EMBL" id="JABEYC010000178">
    <property type="protein sequence ID" value="KAF4981234.1"/>
    <property type="molecule type" value="Genomic_DNA"/>
</dbReference>
<evidence type="ECO:0000313" key="8">
    <source>
        <dbReference type="EMBL" id="KAF4981234.1"/>
    </source>
</evidence>
<evidence type="ECO:0000256" key="3">
    <source>
        <dbReference type="ARBA" id="ARBA00022989"/>
    </source>
</evidence>
<dbReference type="Proteomes" id="UP000635477">
    <property type="component" value="Unassembled WGS sequence"/>
</dbReference>
<evidence type="ECO:0000259" key="7">
    <source>
        <dbReference type="Pfam" id="PF13302"/>
    </source>
</evidence>
<evidence type="ECO:0000256" key="4">
    <source>
        <dbReference type="ARBA" id="ARBA00023136"/>
    </source>
</evidence>
<dbReference type="PANTHER" id="PTHR35042">
    <property type="entry name" value="ANTHRONE OXYGENASE ENCC"/>
    <property type="match status" value="1"/>
</dbReference>
<evidence type="ECO:0000256" key="5">
    <source>
        <dbReference type="ARBA" id="ARBA00034313"/>
    </source>
</evidence>
<accession>A0A8H4UQJ4</accession>
<dbReference type="Pfam" id="PF08592">
    <property type="entry name" value="Anthrone_oxy"/>
    <property type="match status" value="1"/>
</dbReference>
<dbReference type="GO" id="GO:0016020">
    <property type="term" value="C:membrane"/>
    <property type="evidence" value="ECO:0007669"/>
    <property type="project" value="UniProtKB-SubCell"/>
</dbReference>
<feature type="transmembrane region" description="Helical" evidence="6">
    <location>
        <begin position="289"/>
        <end position="306"/>
    </location>
</feature>
<reference evidence="8" key="2">
    <citation type="submission" date="2020-05" db="EMBL/GenBank/DDBJ databases">
        <authorList>
            <person name="Kim H.-S."/>
            <person name="Proctor R.H."/>
            <person name="Brown D.W."/>
        </authorList>
    </citation>
    <scope>NUCLEOTIDE SEQUENCE</scope>
    <source>
        <strain evidence="8">NRRL 22465</strain>
    </source>
</reference>